<dbReference type="AlphaFoldDB" id="A0A545U2E6"/>
<evidence type="ECO:0000313" key="1">
    <source>
        <dbReference type="EMBL" id="TQV83650.1"/>
    </source>
</evidence>
<protein>
    <submittedName>
        <fullName evidence="1">Uncharacterized protein</fullName>
    </submittedName>
</protein>
<dbReference type="RefSeq" id="WP_142894886.1">
    <property type="nucleotide sequence ID" value="NZ_ML660052.1"/>
</dbReference>
<evidence type="ECO:0000313" key="2">
    <source>
        <dbReference type="Proteomes" id="UP000315252"/>
    </source>
</evidence>
<sequence length="343" mass="38491">MVFRRGELKRFFSYLSLVVSSSLACRGIGSPGAGRLLTLFHYLDREDQPVFLSNTISALKQLRLEKRYRKKGIIKSIENCINRNSDRVFILGSGPSINDLSEGDFEHISKSDSWGFNSWFVHEFVPSVYFTQIEQDKRRGADILEIMDNIFYKVSGRYKNAKIVIKGGDLYHGRDFAHTESFRKFEKVDGAMISVLPTLLVPDGVHDDPDGLFSGLRRAGLLSHGSGVCLPVPQVRSTVGLLIALAVQMGYKEVVLCGIDGKSDEHFFDDEKYLSVFPELSAFRKYYVNETHPHNVPGKKGVSPLDYTVLMADFCKKSFGVEVTNASAHSLLAGKLPQYVFQE</sequence>
<keyword evidence="2" id="KW-1185">Reference proteome</keyword>
<dbReference type="EMBL" id="VHSH01000001">
    <property type="protein sequence ID" value="TQV83650.1"/>
    <property type="molecule type" value="Genomic_DNA"/>
</dbReference>
<dbReference type="Proteomes" id="UP000315252">
    <property type="component" value="Unassembled WGS sequence"/>
</dbReference>
<comment type="caution">
    <text evidence="1">The sequence shown here is derived from an EMBL/GenBank/DDBJ whole genome shotgun (WGS) entry which is preliminary data.</text>
</comment>
<gene>
    <name evidence="1" type="ORF">FKG95_03410</name>
</gene>
<proteinExistence type="predicted"/>
<dbReference type="Gene3D" id="3.90.1480.10">
    <property type="entry name" value="Alpha-2,3-sialyltransferase"/>
    <property type="match status" value="1"/>
</dbReference>
<dbReference type="PROSITE" id="PS51257">
    <property type="entry name" value="PROKAR_LIPOPROTEIN"/>
    <property type="match status" value="1"/>
</dbReference>
<dbReference type="OrthoDB" id="1424584at2"/>
<reference evidence="1 2" key="1">
    <citation type="submission" date="2019-06" db="EMBL/GenBank/DDBJ databases">
        <title>Whole genome sequence for Rhodospirillaceae sp. R148.</title>
        <authorList>
            <person name="Wang G."/>
        </authorList>
    </citation>
    <scope>NUCLEOTIDE SEQUENCE [LARGE SCALE GENOMIC DNA]</scope>
    <source>
        <strain evidence="1 2">R148</strain>
    </source>
</reference>
<accession>A0A545U2E6</accession>
<organism evidence="1 2">
    <name type="scientific">Denitrobaculum tricleocarpae</name>
    <dbReference type="NCBI Taxonomy" id="2591009"/>
    <lineage>
        <taxon>Bacteria</taxon>
        <taxon>Pseudomonadati</taxon>
        <taxon>Pseudomonadota</taxon>
        <taxon>Alphaproteobacteria</taxon>
        <taxon>Rhodospirillales</taxon>
        <taxon>Rhodospirillaceae</taxon>
        <taxon>Denitrobaculum</taxon>
    </lineage>
</organism>
<name>A0A545U2E6_9PROT</name>